<dbReference type="AlphaFoldDB" id="A0A0C2MIX0"/>
<protein>
    <submittedName>
        <fullName evidence="1">Uncharacterized protein</fullName>
    </submittedName>
</protein>
<keyword evidence="2" id="KW-1185">Reference proteome</keyword>
<evidence type="ECO:0000313" key="2">
    <source>
        <dbReference type="Proteomes" id="UP000031668"/>
    </source>
</evidence>
<gene>
    <name evidence="1" type="ORF">RF11_07498</name>
</gene>
<evidence type="ECO:0000313" key="1">
    <source>
        <dbReference type="EMBL" id="KII61576.1"/>
    </source>
</evidence>
<name>A0A0C2MIX0_THEKT</name>
<organism evidence="1 2">
    <name type="scientific">Thelohanellus kitauei</name>
    <name type="common">Myxosporean</name>
    <dbReference type="NCBI Taxonomy" id="669202"/>
    <lineage>
        <taxon>Eukaryota</taxon>
        <taxon>Metazoa</taxon>
        <taxon>Cnidaria</taxon>
        <taxon>Myxozoa</taxon>
        <taxon>Myxosporea</taxon>
        <taxon>Bivalvulida</taxon>
        <taxon>Platysporina</taxon>
        <taxon>Myxobolidae</taxon>
        <taxon>Thelohanellus</taxon>
    </lineage>
</organism>
<dbReference type="EMBL" id="JWZT01005319">
    <property type="protein sequence ID" value="KII61576.1"/>
    <property type="molecule type" value="Genomic_DNA"/>
</dbReference>
<reference evidence="1 2" key="1">
    <citation type="journal article" date="2014" name="Genome Biol. Evol.">
        <title>The genome of the myxosporean Thelohanellus kitauei shows adaptations to nutrient acquisition within its fish host.</title>
        <authorList>
            <person name="Yang Y."/>
            <person name="Xiong J."/>
            <person name="Zhou Z."/>
            <person name="Huo F."/>
            <person name="Miao W."/>
            <person name="Ran C."/>
            <person name="Liu Y."/>
            <person name="Zhang J."/>
            <person name="Feng J."/>
            <person name="Wang M."/>
            <person name="Wang M."/>
            <person name="Wang L."/>
            <person name="Yao B."/>
        </authorList>
    </citation>
    <scope>NUCLEOTIDE SEQUENCE [LARGE SCALE GENOMIC DNA]</scope>
    <source>
        <strain evidence="1">Wuqing</strain>
    </source>
</reference>
<comment type="caution">
    <text evidence="1">The sequence shown here is derived from an EMBL/GenBank/DDBJ whole genome shotgun (WGS) entry which is preliminary data.</text>
</comment>
<accession>A0A0C2MIX0</accession>
<dbReference type="Proteomes" id="UP000031668">
    <property type="component" value="Unassembled WGS sequence"/>
</dbReference>
<proteinExistence type="predicted"/>
<sequence>MYHFNLIVLRFSREKILPRIYTKQYLGSRLSPLYISFPRGYCRSNFRKLNRSIRFDVIFKSEWHDILWWVSRKHDLDGYHYFEVYCYAEKICSIGYYLVYDAIRIYSNIHSLIEARKTENQTSIDSIKEKTLGKIKDMVSLLKENNEVKSGVGGLLFPLLQRGVELELPKNNEISQSILQFMAEATETITSRSGMHIFHARGKRF</sequence>